<dbReference type="Gene3D" id="3.60.15.10">
    <property type="entry name" value="Ribonuclease Z/Hydroxyacylglutathione hydrolase-like"/>
    <property type="match status" value="1"/>
</dbReference>
<feature type="transmembrane region" description="Helical" evidence="6">
    <location>
        <begin position="465"/>
        <end position="486"/>
    </location>
</feature>
<dbReference type="EMBL" id="AP018560">
    <property type="protein sequence ID" value="BBD80550.1"/>
    <property type="molecule type" value="Genomic_DNA"/>
</dbReference>
<dbReference type="GO" id="GO:0005886">
    <property type="term" value="C:plasma membrane"/>
    <property type="evidence" value="ECO:0007669"/>
    <property type="project" value="UniProtKB-SubCell"/>
</dbReference>
<dbReference type="PANTHER" id="PTHR30619">
    <property type="entry name" value="DNA INTERNALIZATION/COMPETENCE PROTEIN COMEC/REC2"/>
    <property type="match status" value="1"/>
</dbReference>
<proteinExistence type="predicted"/>
<dbReference type="Pfam" id="PF00753">
    <property type="entry name" value="Lactamase_B"/>
    <property type="match status" value="1"/>
</dbReference>
<dbReference type="NCBIfam" id="TIGR00361">
    <property type="entry name" value="ComEC_Rec2"/>
    <property type="match status" value="1"/>
</dbReference>
<dbReference type="InterPro" id="IPR052159">
    <property type="entry name" value="Competence_DNA_uptake"/>
</dbReference>
<feature type="transmembrane region" description="Helical" evidence="6">
    <location>
        <begin position="437"/>
        <end position="453"/>
    </location>
</feature>
<dbReference type="OrthoDB" id="9761531at2"/>
<keyword evidence="9" id="KW-1185">Reference proteome</keyword>
<dbReference type="SUPFAM" id="SSF56281">
    <property type="entry name" value="Metallo-hydrolase/oxidoreductase"/>
    <property type="match status" value="1"/>
</dbReference>
<dbReference type="InterPro" id="IPR004797">
    <property type="entry name" value="Competence_ComEC/Rec2"/>
</dbReference>
<evidence type="ECO:0000313" key="9">
    <source>
        <dbReference type="Proteomes" id="UP000270530"/>
    </source>
</evidence>
<feature type="transmembrane region" description="Helical" evidence="6">
    <location>
        <begin position="408"/>
        <end position="430"/>
    </location>
</feature>
<dbReference type="Proteomes" id="UP000270530">
    <property type="component" value="Chromosome"/>
</dbReference>
<dbReference type="InterPro" id="IPR004477">
    <property type="entry name" value="ComEC_N"/>
</dbReference>
<gene>
    <name evidence="8" type="ORF">ALSL_1903</name>
</gene>
<dbReference type="CDD" id="cd07731">
    <property type="entry name" value="ComA-like_MBL-fold"/>
    <property type="match status" value="1"/>
</dbReference>
<dbReference type="InterPro" id="IPR025405">
    <property type="entry name" value="DUF4131"/>
</dbReference>
<evidence type="ECO:0000256" key="5">
    <source>
        <dbReference type="ARBA" id="ARBA00023136"/>
    </source>
</evidence>
<evidence type="ECO:0000256" key="4">
    <source>
        <dbReference type="ARBA" id="ARBA00022989"/>
    </source>
</evidence>
<sequence length="771" mass="81325">MPGVRTTAIAVLIGVLIVQTWARLPSGWVLALLGLGAGAWALRAPRPWLRVPALALLACAWAAWRGGIAFDARLPRELEGRDIVVTGRVAELAQARADATRLVLDVDAAHLDGDPLPLRGRVEVSWYGAASLPAPCSRWRLLLRLRRPRGLLDPGGHDGERSALSRGTVAVGYVREDAGNAPLGDAGGFCLDALRAAVAAAIAHAVPDVHDAALLRALSVGDTRGLDNTDWAVARANGIAHLIAISGFHVGLAGLAGAGLVTLLYALAPTLALRMPRQPVQALAALAVAAGYGLLAGLALPTLRTVLMIAVATLARCGRRHASGSQALALALMVMLVVDPLAVLDAGFWLSFVGVAFLMACLNERGAGWRGLVHELTVGQWLMTLSLLPLSLWFFGEASLVGALSNLLAVPLVSFLIVPLALAGTAVLPVCPPLAGLLWRGAAWLVHGMWWLLEYLAGWPGAHWHLPAVSLPALMLATLGSLWLFAPRGIPARPLGALLFLPLLWPPRPALADGAFRIYMLDVGQGLSVAVETAHHALLYDAGAAYPSGFDLGAAVVTPALHALGIDRLDVLMVSHADNDHAGGAAAVAAVFPEATRWAGEPARMRMPTGACRAGQHWQWDGVRLRVLWPSAEAAPVAKGNQRSCVLLVEGAGGRLLLTGDIDRRVEPAVAAAVPAGDGRALILQVPHHGSRSSSSAAFIAALEPSLALVSAGWRNRFGHPHPLVVQRYRQAGIELLDTAEDGALAVEVPPEGVPRVLRRWRPDTPRYWRE</sequence>
<comment type="subcellular location">
    <subcellularLocation>
        <location evidence="1">Cell membrane</location>
        <topology evidence="1">Multi-pass membrane protein</topology>
    </subcellularLocation>
</comment>
<feature type="transmembrane region" description="Helical" evidence="6">
    <location>
        <begin position="280"/>
        <end position="303"/>
    </location>
</feature>
<name>A0A2Z6E613_9GAMM</name>
<dbReference type="PANTHER" id="PTHR30619:SF1">
    <property type="entry name" value="RECOMBINATION PROTEIN 2"/>
    <property type="match status" value="1"/>
</dbReference>
<dbReference type="InterPro" id="IPR035681">
    <property type="entry name" value="ComA-like_MBL"/>
</dbReference>
<keyword evidence="3 6" id="KW-0812">Transmembrane</keyword>
<dbReference type="GO" id="GO:0030420">
    <property type="term" value="P:establishment of competence for transformation"/>
    <property type="evidence" value="ECO:0007669"/>
    <property type="project" value="InterPro"/>
</dbReference>
<dbReference type="Pfam" id="PF03772">
    <property type="entry name" value="Competence"/>
    <property type="match status" value="1"/>
</dbReference>
<dbReference type="RefSeq" id="WP_126538627.1">
    <property type="nucleotide sequence ID" value="NZ_AP018560.1"/>
</dbReference>
<dbReference type="InterPro" id="IPR001279">
    <property type="entry name" value="Metallo-B-lactamas"/>
</dbReference>
<dbReference type="SMART" id="SM00849">
    <property type="entry name" value="Lactamase_B"/>
    <property type="match status" value="1"/>
</dbReference>
<evidence type="ECO:0000256" key="3">
    <source>
        <dbReference type="ARBA" id="ARBA00022692"/>
    </source>
</evidence>
<evidence type="ECO:0000256" key="6">
    <source>
        <dbReference type="SAM" id="Phobius"/>
    </source>
</evidence>
<evidence type="ECO:0000256" key="1">
    <source>
        <dbReference type="ARBA" id="ARBA00004651"/>
    </source>
</evidence>
<evidence type="ECO:0000259" key="7">
    <source>
        <dbReference type="SMART" id="SM00849"/>
    </source>
</evidence>
<keyword evidence="5 6" id="KW-0472">Membrane</keyword>
<feature type="transmembrane region" description="Helical" evidence="6">
    <location>
        <begin position="242"/>
        <end position="268"/>
    </location>
</feature>
<evidence type="ECO:0000313" key="8">
    <source>
        <dbReference type="EMBL" id="BBD80550.1"/>
    </source>
</evidence>
<feature type="transmembrane region" description="Helical" evidence="6">
    <location>
        <begin position="378"/>
        <end position="396"/>
    </location>
</feature>
<feature type="transmembrane region" description="Helical" evidence="6">
    <location>
        <begin position="324"/>
        <end position="342"/>
    </location>
</feature>
<reference evidence="9" key="2">
    <citation type="submission" date="2018-06" db="EMBL/GenBank/DDBJ databases">
        <title>Genome sequence of Rhodanobacteraceae bacterium strain Dysh456.</title>
        <authorList>
            <person name="Fukui M."/>
        </authorList>
    </citation>
    <scope>NUCLEOTIDE SEQUENCE [LARGE SCALE GENOMIC DNA]</scope>
    <source>
        <strain evidence="9">Dysh456</strain>
    </source>
</reference>
<reference evidence="9" key="1">
    <citation type="submission" date="2018-04" db="EMBL/GenBank/DDBJ databases">
        <authorList>
            <person name="Watanabe M."/>
            <person name="Kojima H."/>
        </authorList>
    </citation>
    <scope>NUCLEOTIDE SEQUENCE [LARGE SCALE GENOMIC DNA]</scope>
    <source>
        <strain evidence="9">Dysh456</strain>
    </source>
</reference>
<organism evidence="8 9">
    <name type="scientific">Aerosticca soli</name>
    <dbReference type="NCBI Taxonomy" id="2010829"/>
    <lineage>
        <taxon>Bacteria</taxon>
        <taxon>Pseudomonadati</taxon>
        <taxon>Pseudomonadota</taxon>
        <taxon>Gammaproteobacteria</taxon>
        <taxon>Lysobacterales</taxon>
        <taxon>Rhodanobacteraceae</taxon>
        <taxon>Aerosticca</taxon>
    </lineage>
</organism>
<dbReference type="AlphaFoldDB" id="A0A2Z6E613"/>
<feature type="domain" description="Metallo-beta-lactamase" evidence="7">
    <location>
        <begin position="525"/>
        <end position="714"/>
    </location>
</feature>
<keyword evidence="2" id="KW-1003">Cell membrane</keyword>
<dbReference type="KEGG" id="rbd:ALSL_1903"/>
<protein>
    <submittedName>
        <fullName evidence="8">DNA internalization-related competence protein ComEC/Rec2</fullName>
    </submittedName>
</protein>
<dbReference type="Pfam" id="PF13567">
    <property type="entry name" value="DUF4131"/>
    <property type="match status" value="1"/>
</dbReference>
<evidence type="ECO:0000256" key="2">
    <source>
        <dbReference type="ARBA" id="ARBA00022475"/>
    </source>
</evidence>
<dbReference type="InterPro" id="IPR036866">
    <property type="entry name" value="RibonucZ/Hydroxyglut_hydro"/>
</dbReference>
<keyword evidence="4 6" id="KW-1133">Transmembrane helix</keyword>
<dbReference type="NCBIfam" id="TIGR00360">
    <property type="entry name" value="ComEC_N-term"/>
    <property type="match status" value="1"/>
</dbReference>
<accession>A0A2Z6E613</accession>